<protein>
    <submittedName>
        <fullName evidence="2">YqkE family protein</fullName>
    </submittedName>
</protein>
<dbReference type="RefSeq" id="WP_379893841.1">
    <property type="nucleotide sequence ID" value="NZ_CBCSCT010000027.1"/>
</dbReference>
<comment type="caution">
    <text evidence="2">The sequence shown here is derived from an EMBL/GenBank/DDBJ whole genome shotgun (WGS) entry which is preliminary data.</text>
</comment>
<proteinExistence type="predicted"/>
<evidence type="ECO:0000256" key="1">
    <source>
        <dbReference type="SAM" id="MobiDB-lite"/>
    </source>
</evidence>
<evidence type="ECO:0000313" key="3">
    <source>
        <dbReference type="Proteomes" id="UP001596250"/>
    </source>
</evidence>
<name>A0ABW1IN79_9BACL</name>
<keyword evidence="3" id="KW-1185">Reference proteome</keyword>
<feature type="compositionally biased region" description="Basic residues" evidence="1">
    <location>
        <begin position="1"/>
        <end position="12"/>
    </location>
</feature>
<dbReference type="EMBL" id="JBHSQV010000110">
    <property type="protein sequence ID" value="MFC5986513.1"/>
    <property type="molecule type" value="Genomic_DNA"/>
</dbReference>
<evidence type="ECO:0000313" key="2">
    <source>
        <dbReference type="EMBL" id="MFC5986513.1"/>
    </source>
</evidence>
<reference evidence="3" key="1">
    <citation type="journal article" date="2019" name="Int. J. Syst. Evol. Microbiol.">
        <title>The Global Catalogue of Microorganisms (GCM) 10K type strain sequencing project: providing services to taxonomists for standard genome sequencing and annotation.</title>
        <authorList>
            <consortium name="The Broad Institute Genomics Platform"/>
            <consortium name="The Broad Institute Genome Sequencing Center for Infectious Disease"/>
            <person name="Wu L."/>
            <person name="Ma J."/>
        </authorList>
    </citation>
    <scope>NUCLEOTIDE SEQUENCE [LARGE SCALE GENOMIC DNA]</scope>
    <source>
        <strain evidence="3">CCM 8749</strain>
    </source>
</reference>
<feature type="compositionally biased region" description="Basic and acidic residues" evidence="1">
    <location>
        <begin position="43"/>
        <end position="60"/>
    </location>
</feature>
<feature type="region of interest" description="Disordered" evidence="1">
    <location>
        <begin position="38"/>
        <end position="60"/>
    </location>
</feature>
<gene>
    <name evidence="2" type="ORF">ACFPXP_08740</name>
</gene>
<dbReference type="Pfam" id="PF13025">
    <property type="entry name" value="DUF3886"/>
    <property type="match status" value="1"/>
</dbReference>
<feature type="region of interest" description="Disordered" evidence="1">
    <location>
        <begin position="1"/>
        <end position="26"/>
    </location>
</feature>
<accession>A0ABW1IN79</accession>
<dbReference type="InterPro" id="IPR024980">
    <property type="entry name" value="DUF3886"/>
</dbReference>
<organism evidence="2 3">
    <name type="scientific">Marinicrinis lubricantis</name>
    <dbReference type="NCBI Taxonomy" id="2086470"/>
    <lineage>
        <taxon>Bacteria</taxon>
        <taxon>Bacillati</taxon>
        <taxon>Bacillota</taxon>
        <taxon>Bacilli</taxon>
        <taxon>Bacillales</taxon>
        <taxon>Paenibacillaceae</taxon>
    </lineage>
</organism>
<sequence length="87" mass="10261">MAKKKKAAHRHASPISQDKPATLKDMLRPGVLEELKAQAAQLKAEEETRREQRRKEAEEARIAEQKRLENDFEYLLKNSDLDWKKYK</sequence>
<dbReference type="Proteomes" id="UP001596250">
    <property type="component" value="Unassembled WGS sequence"/>
</dbReference>